<proteinExistence type="predicted"/>
<dbReference type="PROSITE" id="PS50053">
    <property type="entry name" value="UBIQUITIN_2"/>
    <property type="match status" value="1"/>
</dbReference>
<dbReference type="Gene3D" id="3.10.20.90">
    <property type="entry name" value="Phosphatidylinositol 3-kinase Catalytic Subunit, Chain A, domain 1"/>
    <property type="match status" value="2"/>
</dbReference>
<gene>
    <name evidence="2" type="ORF">niasHT_015129</name>
</gene>
<dbReference type="InterPro" id="IPR050158">
    <property type="entry name" value="Ubiquitin_ubiquitin-like"/>
</dbReference>
<sequence length="219" mass="24249">MIFLISSNAFSLIFAKTTAKIACFIALLHLICGTNCFQLHVHAPLHNKLIKLELNNNINNNSISIPAAEVIVDNVKELIMKAEQIPTDQQTLWYEGMELIGERTLFHYKIEDGARLELRLIPFVIEISQMMSDNTVHLEVQSLHTVNNVMQMLLDKGITIVAQALYIKEQPNLPPLLGNKTLAHYGINAGTKLELFLLPKDGAAMDANSSALGGCCTVL</sequence>
<dbReference type="SUPFAM" id="SSF54236">
    <property type="entry name" value="Ubiquitin-like"/>
    <property type="match status" value="2"/>
</dbReference>
<evidence type="ECO:0000313" key="2">
    <source>
        <dbReference type="EMBL" id="KAL3111931.1"/>
    </source>
</evidence>
<feature type="domain" description="Ubiquitin-like" evidence="1">
    <location>
        <begin position="72"/>
        <end position="118"/>
    </location>
</feature>
<evidence type="ECO:0000259" key="1">
    <source>
        <dbReference type="PROSITE" id="PS50053"/>
    </source>
</evidence>
<dbReference type="Proteomes" id="UP001620626">
    <property type="component" value="Unassembled WGS sequence"/>
</dbReference>
<dbReference type="Pfam" id="PF00240">
    <property type="entry name" value="ubiquitin"/>
    <property type="match status" value="1"/>
</dbReference>
<reference evidence="2 3" key="1">
    <citation type="submission" date="2024-10" db="EMBL/GenBank/DDBJ databases">
        <authorList>
            <person name="Kim D."/>
        </authorList>
    </citation>
    <scope>NUCLEOTIDE SEQUENCE [LARGE SCALE GENOMIC DNA]</scope>
    <source>
        <strain evidence="2">BH-2024</strain>
    </source>
</reference>
<dbReference type="AlphaFoldDB" id="A0ABD2L9Q7"/>
<comment type="caution">
    <text evidence="2">The sequence shown here is derived from an EMBL/GenBank/DDBJ whole genome shotgun (WGS) entry which is preliminary data.</text>
</comment>
<dbReference type="PANTHER" id="PTHR10666">
    <property type="entry name" value="UBIQUITIN"/>
    <property type="match status" value="1"/>
</dbReference>
<protein>
    <recommendedName>
        <fullName evidence="1">Ubiquitin-like domain-containing protein</fullName>
    </recommendedName>
</protein>
<dbReference type="InterPro" id="IPR000626">
    <property type="entry name" value="Ubiquitin-like_dom"/>
</dbReference>
<evidence type="ECO:0000313" key="3">
    <source>
        <dbReference type="Proteomes" id="UP001620626"/>
    </source>
</evidence>
<accession>A0ABD2L9Q7</accession>
<dbReference type="SMART" id="SM00213">
    <property type="entry name" value="UBQ"/>
    <property type="match status" value="2"/>
</dbReference>
<dbReference type="EMBL" id="JBICBT010000491">
    <property type="protein sequence ID" value="KAL3111931.1"/>
    <property type="molecule type" value="Genomic_DNA"/>
</dbReference>
<dbReference type="InterPro" id="IPR029071">
    <property type="entry name" value="Ubiquitin-like_domsf"/>
</dbReference>
<dbReference type="CDD" id="cd17039">
    <property type="entry name" value="Ubl_ubiquitin_like"/>
    <property type="match status" value="1"/>
</dbReference>
<keyword evidence="3" id="KW-1185">Reference proteome</keyword>
<name>A0ABD2L9Q7_9BILA</name>
<organism evidence="2 3">
    <name type="scientific">Heterodera trifolii</name>
    <dbReference type="NCBI Taxonomy" id="157864"/>
    <lineage>
        <taxon>Eukaryota</taxon>
        <taxon>Metazoa</taxon>
        <taxon>Ecdysozoa</taxon>
        <taxon>Nematoda</taxon>
        <taxon>Chromadorea</taxon>
        <taxon>Rhabditida</taxon>
        <taxon>Tylenchina</taxon>
        <taxon>Tylenchomorpha</taxon>
        <taxon>Tylenchoidea</taxon>
        <taxon>Heteroderidae</taxon>
        <taxon>Heteroderinae</taxon>
        <taxon>Heterodera</taxon>
    </lineage>
</organism>